<protein>
    <submittedName>
        <fullName evidence="2">Uncharacterized protein</fullName>
    </submittedName>
</protein>
<evidence type="ECO:0000313" key="2">
    <source>
        <dbReference type="EMBL" id="KAJ1166345.1"/>
    </source>
</evidence>
<feature type="compositionally biased region" description="Polar residues" evidence="1">
    <location>
        <begin position="94"/>
        <end position="107"/>
    </location>
</feature>
<evidence type="ECO:0000313" key="3">
    <source>
        <dbReference type="Proteomes" id="UP001066276"/>
    </source>
</evidence>
<evidence type="ECO:0000256" key="1">
    <source>
        <dbReference type="SAM" id="MobiDB-lite"/>
    </source>
</evidence>
<name>A0AAV7SQC9_PLEWA</name>
<proteinExistence type="predicted"/>
<organism evidence="2 3">
    <name type="scientific">Pleurodeles waltl</name>
    <name type="common">Iberian ribbed newt</name>
    <dbReference type="NCBI Taxonomy" id="8319"/>
    <lineage>
        <taxon>Eukaryota</taxon>
        <taxon>Metazoa</taxon>
        <taxon>Chordata</taxon>
        <taxon>Craniata</taxon>
        <taxon>Vertebrata</taxon>
        <taxon>Euteleostomi</taxon>
        <taxon>Amphibia</taxon>
        <taxon>Batrachia</taxon>
        <taxon>Caudata</taxon>
        <taxon>Salamandroidea</taxon>
        <taxon>Salamandridae</taxon>
        <taxon>Pleurodelinae</taxon>
        <taxon>Pleurodeles</taxon>
    </lineage>
</organism>
<accession>A0AAV7SQC9</accession>
<dbReference type="AlphaFoldDB" id="A0AAV7SQC9"/>
<reference evidence="2" key="1">
    <citation type="journal article" date="2022" name="bioRxiv">
        <title>Sequencing and chromosome-scale assembly of the giantPleurodeles waltlgenome.</title>
        <authorList>
            <person name="Brown T."/>
            <person name="Elewa A."/>
            <person name="Iarovenko S."/>
            <person name="Subramanian E."/>
            <person name="Araus A.J."/>
            <person name="Petzold A."/>
            <person name="Susuki M."/>
            <person name="Suzuki K.-i.T."/>
            <person name="Hayashi T."/>
            <person name="Toyoda A."/>
            <person name="Oliveira C."/>
            <person name="Osipova E."/>
            <person name="Leigh N.D."/>
            <person name="Simon A."/>
            <person name="Yun M.H."/>
        </authorList>
    </citation>
    <scope>NUCLEOTIDE SEQUENCE</scope>
    <source>
        <strain evidence="2">20211129_DDA</strain>
        <tissue evidence="2">Liver</tissue>
    </source>
</reference>
<dbReference type="EMBL" id="JANPWB010000008">
    <property type="protein sequence ID" value="KAJ1166345.1"/>
    <property type="molecule type" value="Genomic_DNA"/>
</dbReference>
<dbReference type="Proteomes" id="UP001066276">
    <property type="component" value="Chromosome 4_2"/>
</dbReference>
<keyword evidence="3" id="KW-1185">Reference proteome</keyword>
<sequence>MALICSTSLPRPVGVSGTGKRAASKASANEPLIFLVVRHAREMHLTSSVEQGFYPRQGGEMASSGRPLDRDAARAPGACTARPRGLEVARKESQGSLSQSVGVWSEG</sequence>
<feature type="compositionally biased region" description="Basic and acidic residues" evidence="1">
    <location>
        <begin position="84"/>
        <end position="93"/>
    </location>
</feature>
<feature type="region of interest" description="Disordered" evidence="1">
    <location>
        <begin position="48"/>
        <end position="107"/>
    </location>
</feature>
<comment type="caution">
    <text evidence="2">The sequence shown here is derived from an EMBL/GenBank/DDBJ whole genome shotgun (WGS) entry which is preliminary data.</text>
</comment>
<gene>
    <name evidence="2" type="ORF">NDU88_006749</name>
</gene>